<comment type="caution">
    <text evidence="1">The sequence shown here is derived from an EMBL/GenBank/DDBJ whole genome shotgun (WGS) entry which is preliminary data.</text>
</comment>
<sequence length="126" mass="14293">MLTWTADELRRIADADELRVAAVRGDGSLRRATTIWVVPVGDDLYVRAAHGPTSVWYRGTRARREGHIQAGGVDRDVTFTDVPDDDPVNERIDDVYRSKYRRYDASYVDMMLAPDARAATLRLTPR</sequence>
<dbReference type="AlphaFoldDB" id="A0A8J3QQG7"/>
<evidence type="ECO:0000313" key="2">
    <source>
        <dbReference type="Proteomes" id="UP000642748"/>
    </source>
</evidence>
<reference evidence="1" key="1">
    <citation type="submission" date="2021-01" db="EMBL/GenBank/DDBJ databases">
        <title>Whole genome shotgun sequence of Rugosimonospora africana NBRC 104875.</title>
        <authorList>
            <person name="Komaki H."/>
            <person name="Tamura T."/>
        </authorList>
    </citation>
    <scope>NUCLEOTIDE SEQUENCE</scope>
    <source>
        <strain evidence="1">NBRC 104875</strain>
    </source>
</reference>
<dbReference type="InterPro" id="IPR012349">
    <property type="entry name" value="Split_barrel_FMN-bd"/>
</dbReference>
<keyword evidence="2" id="KW-1185">Reference proteome</keyword>
<dbReference type="Gene3D" id="2.30.110.10">
    <property type="entry name" value="Electron Transport, Fmn-binding Protein, Chain A"/>
    <property type="match status" value="1"/>
</dbReference>
<gene>
    <name evidence="1" type="ORF">Raf01_32160</name>
</gene>
<protein>
    <recommendedName>
        <fullName evidence="3">DUF2255 family protein</fullName>
    </recommendedName>
</protein>
<name>A0A8J3QQG7_9ACTN</name>
<evidence type="ECO:0000313" key="1">
    <source>
        <dbReference type="EMBL" id="GIH15044.1"/>
    </source>
</evidence>
<evidence type="ECO:0008006" key="3">
    <source>
        <dbReference type="Google" id="ProtNLM"/>
    </source>
</evidence>
<accession>A0A8J3QQG7</accession>
<organism evidence="1 2">
    <name type="scientific">Rugosimonospora africana</name>
    <dbReference type="NCBI Taxonomy" id="556532"/>
    <lineage>
        <taxon>Bacteria</taxon>
        <taxon>Bacillati</taxon>
        <taxon>Actinomycetota</taxon>
        <taxon>Actinomycetes</taxon>
        <taxon>Micromonosporales</taxon>
        <taxon>Micromonosporaceae</taxon>
        <taxon>Rugosimonospora</taxon>
    </lineage>
</organism>
<dbReference type="EMBL" id="BONZ01000030">
    <property type="protein sequence ID" value="GIH15044.1"/>
    <property type="molecule type" value="Genomic_DNA"/>
</dbReference>
<dbReference type="Pfam" id="PF10012">
    <property type="entry name" value="DUF2255"/>
    <property type="match status" value="1"/>
</dbReference>
<dbReference type="Proteomes" id="UP000642748">
    <property type="component" value="Unassembled WGS sequence"/>
</dbReference>
<dbReference type="RefSeq" id="WP_203918676.1">
    <property type="nucleotide sequence ID" value="NZ_BONZ01000030.1"/>
</dbReference>
<proteinExistence type="predicted"/>
<dbReference type="InterPro" id="IPR016888">
    <property type="entry name" value="UCP028498"/>
</dbReference>